<dbReference type="GO" id="GO:0019450">
    <property type="term" value="P:L-cysteine catabolic process to pyruvate"/>
    <property type="evidence" value="ECO:0007669"/>
    <property type="project" value="TreeGrafter"/>
</dbReference>
<dbReference type="PANTHER" id="PTHR30501">
    <property type="entry name" value="UPF0597 PROTEIN YHAM"/>
    <property type="match status" value="1"/>
</dbReference>
<comment type="similarity">
    <text evidence="1">Belongs to the UPF0597 family.</text>
</comment>
<dbReference type="GO" id="GO:0080146">
    <property type="term" value="F:L-cysteine desulfhydrase activity"/>
    <property type="evidence" value="ECO:0007669"/>
    <property type="project" value="TreeGrafter"/>
</dbReference>
<proteinExistence type="inferred from homology"/>
<dbReference type="PIRSF" id="PIRSF006054">
    <property type="entry name" value="UCP006054"/>
    <property type="match status" value="1"/>
</dbReference>
<evidence type="ECO:0000259" key="2">
    <source>
        <dbReference type="Pfam" id="PF03313"/>
    </source>
</evidence>
<dbReference type="Proteomes" id="UP000677305">
    <property type="component" value="Chromosome"/>
</dbReference>
<gene>
    <name evidence="3" type="ORF">HYG85_08195</name>
</gene>
<evidence type="ECO:0000313" key="4">
    <source>
        <dbReference type="Proteomes" id="UP000677305"/>
    </source>
</evidence>
<feature type="domain" description="Serine dehydratase-like alpha subunit" evidence="2">
    <location>
        <begin position="151"/>
        <end position="421"/>
    </location>
</feature>
<dbReference type="Pfam" id="PF03313">
    <property type="entry name" value="SDH_alpha"/>
    <property type="match status" value="1"/>
</dbReference>
<dbReference type="HAMAP" id="MF_01845">
    <property type="entry name" value="UPF0597"/>
    <property type="match status" value="1"/>
</dbReference>
<organism evidence="3 4">
    <name type="scientific">Vallitalea guaymasensis</name>
    <dbReference type="NCBI Taxonomy" id="1185412"/>
    <lineage>
        <taxon>Bacteria</taxon>
        <taxon>Bacillati</taxon>
        <taxon>Bacillota</taxon>
        <taxon>Clostridia</taxon>
        <taxon>Lachnospirales</taxon>
        <taxon>Vallitaleaceae</taxon>
        <taxon>Vallitalea</taxon>
    </lineage>
</organism>
<evidence type="ECO:0000256" key="1">
    <source>
        <dbReference type="HAMAP-Rule" id="MF_01845"/>
    </source>
</evidence>
<sequence length="426" mass="46231">MNLDKVIYEGYIDILKQELVPALGCTEPIAIAYAAAKSREVLGNFPDKVIIKCSGNIIKNAKSVIVPNTGNLKGIKASVYAGLIVGDSSKEMQLLNNLTDSDIEKIKDLMNTDMCEIEMIKNDANLHIIVEAKFKDEYSLVEIVHTHVNITKIEKNGEVLFEKSFTKENFNESLSDRNILNVKDIYEFANSVNLEDVKEFLDNQVEYNLAIANEGLKSNYGINLGNMLMECFGDNIITKVRAYAAAGSEARMSGCSLPVVTNSGSGNQGMATSLPVIIYAQEKGYDKEKMYRALVLANLITIHQKTNLGRLSAYCGAVNAACGSGAGLTYLEDGSLEQIEKTITNTLANVSGIVCDGAKASCAAKIASSLDAAIMAHFLAMKGNAYEAETGIVKETVENTISAMGRLGREGMKETDVEILKIMLNK</sequence>
<dbReference type="RefSeq" id="WP_113672488.1">
    <property type="nucleotide sequence ID" value="NZ_CAJXUH010000002.1"/>
</dbReference>
<dbReference type="EMBL" id="CP058561">
    <property type="protein sequence ID" value="QUH28899.1"/>
    <property type="molecule type" value="Genomic_DNA"/>
</dbReference>
<dbReference type="OrthoDB" id="41906at2"/>
<dbReference type="AlphaFoldDB" id="A0A8J8SBQ6"/>
<keyword evidence="4" id="KW-1185">Reference proteome</keyword>
<reference evidence="3 4" key="1">
    <citation type="submission" date="2020-07" db="EMBL/GenBank/DDBJ databases">
        <title>Vallitalea guaymasensis genome.</title>
        <authorList>
            <person name="Postec A."/>
        </authorList>
    </citation>
    <scope>NUCLEOTIDE SEQUENCE [LARGE SCALE GENOMIC DNA]</scope>
    <source>
        <strain evidence="3 4">Ra1766G1</strain>
    </source>
</reference>
<dbReference type="PANTHER" id="PTHR30501:SF2">
    <property type="entry name" value="UPF0597 PROTEIN YHAM"/>
    <property type="match status" value="1"/>
</dbReference>
<dbReference type="KEGG" id="vgu:HYG85_08195"/>
<dbReference type="InterPro" id="IPR005130">
    <property type="entry name" value="Ser_deHydtase-like_asu"/>
</dbReference>
<dbReference type="InterPro" id="IPR021144">
    <property type="entry name" value="UPF0597"/>
</dbReference>
<name>A0A8J8SBQ6_9FIRM</name>
<protein>
    <recommendedName>
        <fullName evidence="1">UPF0597 protein HYG85_08195</fullName>
    </recommendedName>
</protein>
<evidence type="ECO:0000313" key="3">
    <source>
        <dbReference type="EMBL" id="QUH28899.1"/>
    </source>
</evidence>
<accession>A0A8J8SBQ6</accession>